<gene>
    <name evidence="1" type="ORF">CK203_047990</name>
</gene>
<accession>A0A438GH52</accession>
<dbReference type="AlphaFoldDB" id="A0A438GH52"/>
<dbReference type="Proteomes" id="UP000288805">
    <property type="component" value="Unassembled WGS sequence"/>
</dbReference>
<comment type="caution">
    <text evidence="1">The sequence shown here is derived from an EMBL/GenBank/DDBJ whole genome shotgun (WGS) entry which is preliminary data.</text>
</comment>
<name>A0A438GH52_VITVI</name>
<organism evidence="1 2">
    <name type="scientific">Vitis vinifera</name>
    <name type="common">Grape</name>
    <dbReference type="NCBI Taxonomy" id="29760"/>
    <lineage>
        <taxon>Eukaryota</taxon>
        <taxon>Viridiplantae</taxon>
        <taxon>Streptophyta</taxon>
        <taxon>Embryophyta</taxon>
        <taxon>Tracheophyta</taxon>
        <taxon>Spermatophyta</taxon>
        <taxon>Magnoliopsida</taxon>
        <taxon>eudicotyledons</taxon>
        <taxon>Gunneridae</taxon>
        <taxon>Pentapetalae</taxon>
        <taxon>rosids</taxon>
        <taxon>Vitales</taxon>
        <taxon>Vitaceae</taxon>
        <taxon>Viteae</taxon>
        <taxon>Vitis</taxon>
    </lineage>
</organism>
<sequence length="89" mass="9301">MTSSASKVGGSGLVKTVEIEGRGRALVASQSLRGGQSSSQTLLSSSIPHILFPPPPTLTVPTASGTYKLVPPRLLLFMPLSLLLPRLPH</sequence>
<dbReference type="EMBL" id="QGNW01000435">
    <property type="protein sequence ID" value="RVW71538.1"/>
    <property type="molecule type" value="Genomic_DNA"/>
</dbReference>
<reference evidence="1 2" key="1">
    <citation type="journal article" date="2018" name="PLoS Genet.">
        <title>Population sequencing reveals clonal diversity and ancestral inbreeding in the grapevine cultivar Chardonnay.</title>
        <authorList>
            <person name="Roach M.J."/>
            <person name="Johnson D.L."/>
            <person name="Bohlmann J."/>
            <person name="van Vuuren H.J."/>
            <person name="Jones S.J."/>
            <person name="Pretorius I.S."/>
            <person name="Schmidt S.A."/>
            <person name="Borneman A.R."/>
        </authorList>
    </citation>
    <scope>NUCLEOTIDE SEQUENCE [LARGE SCALE GENOMIC DNA]</scope>
    <source>
        <strain evidence="2">cv. Chardonnay</strain>
        <tissue evidence="1">Leaf</tissue>
    </source>
</reference>
<evidence type="ECO:0000313" key="1">
    <source>
        <dbReference type="EMBL" id="RVW71538.1"/>
    </source>
</evidence>
<evidence type="ECO:0000313" key="2">
    <source>
        <dbReference type="Proteomes" id="UP000288805"/>
    </source>
</evidence>
<proteinExistence type="predicted"/>
<protein>
    <submittedName>
        <fullName evidence="1">Uncharacterized protein</fullName>
    </submittedName>
</protein>